<evidence type="ECO:0000256" key="1">
    <source>
        <dbReference type="ARBA" id="ARBA00004651"/>
    </source>
</evidence>
<evidence type="ECO:0000256" key="10">
    <source>
        <dbReference type="ARBA" id="ARBA00023004"/>
    </source>
</evidence>
<protein>
    <submittedName>
        <fullName evidence="13">Cytochrome bd-I ubiquinol oxidase subunit 2 apoprotein</fullName>
    </submittedName>
</protein>
<accession>A0A4Q7UWW8</accession>
<evidence type="ECO:0000256" key="7">
    <source>
        <dbReference type="ARBA" id="ARBA00022723"/>
    </source>
</evidence>
<dbReference type="PANTHER" id="PTHR43141">
    <property type="entry name" value="CYTOCHROME BD2 SUBUNIT II"/>
    <property type="match status" value="1"/>
</dbReference>
<feature type="transmembrane region" description="Helical" evidence="12">
    <location>
        <begin position="115"/>
        <end position="138"/>
    </location>
</feature>
<evidence type="ECO:0000256" key="5">
    <source>
        <dbReference type="ARBA" id="ARBA00022617"/>
    </source>
</evidence>
<comment type="similarity">
    <text evidence="2">Belongs to the cytochrome ubiquinol oxidase subunit 2 family.</text>
</comment>
<dbReference type="Proteomes" id="UP000291591">
    <property type="component" value="Unassembled WGS sequence"/>
</dbReference>
<organism evidence="13 14">
    <name type="scientific">Pseudonocardia sediminis</name>
    <dbReference type="NCBI Taxonomy" id="1397368"/>
    <lineage>
        <taxon>Bacteria</taxon>
        <taxon>Bacillati</taxon>
        <taxon>Actinomycetota</taxon>
        <taxon>Actinomycetes</taxon>
        <taxon>Pseudonocardiales</taxon>
        <taxon>Pseudonocardiaceae</taxon>
        <taxon>Pseudonocardia</taxon>
    </lineage>
</organism>
<comment type="subcellular location">
    <subcellularLocation>
        <location evidence="1">Cell membrane</location>
        <topology evidence="1">Multi-pass membrane protein</topology>
    </subcellularLocation>
</comment>
<dbReference type="InterPro" id="IPR003317">
    <property type="entry name" value="Cyt-d_oxidase_su2"/>
</dbReference>
<dbReference type="PIRSF" id="PIRSF000267">
    <property type="entry name" value="Cyt_oxidse_sub2"/>
    <property type="match status" value="1"/>
</dbReference>
<dbReference type="NCBIfam" id="TIGR00203">
    <property type="entry name" value="cydB"/>
    <property type="match status" value="1"/>
</dbReference>
<keyword evidence="6 12" id="KW-0812">Transmembrane</keyword>
<sequence>MDLPVVWFVAVAILWTGYLVLEGFDFGVGMLLRPLARREDDRKVMLGAIGPVWDGNEVWLIAAVGAMFAAFPAWYASMFSGLYLLVLAVLLGLIVRGVALEYREKVDDARWRARWDACIAVGSFLPAFVWGLVVANLVRGLPMVPGTLGVGIVDAGFTDLFDGYALLGGLLTVALFVLHGAVFLTLKTDGPVRYRARALAVRMSVPVLVLLAAFLGWTLFLRETTWTVWVALATVAALALAVGAVHRGREGWAFTATAATVAGLAVVIFGSLFPQLLISTTDPALTLDVAGAASAPYTLTVMTWVAAVFLPLVIGYQAWSYWVFRKRLVGERVEPAPDPAGLS</sequence>
<feature type="transmembrane region" description="Helical" evidence="12">
    <location>
        <begin position="198"/>
        <end position="220"/>
    </location>
</feature>
<reference evidence="13 14" key="1">
    <citation type="submission" date="2019-02" db="EMBL/GenBank/DDBJ databases">
        <title>Sequencing the genomes of 1000 actinobacteria strains.</title>
        <authorList>
            <person name="Klenk H.-P."/>
        </authorList>
    </citation>
    <scope>NUCLEOTIDE SEQUENCE [LARGE SCALE GENOMIC DNA]</scope>
    <source>
        <strain evidence="13 14">DSM 45779</strain>
    </source>
</reference>
<dbReference type="Pfam" id="PF02322">
    <property type="entry name" value="Cyt_bd_oxida_II"/>
    <property type="match status" value="1"/>
</dbReference>
<dbReference type="RefSeq" id="WP_130290819.1">
    <property type="nucleotide sequence ID" value="NZ_SHKL01000001.1"/>
</dbReference>
<evidence type="ECO:0000256" key="11">
    <source>
        <dbReference type="ARBA" id="ARBA00023136"/>
    </source>
</evidence>
<evidence type="ECO:0000313" key="13">
    <source>
        <dbReference type="EMBL" id="RZT86537.1"/>
    </source>
</evidence>
<feature type="transmembrane region" description="Helical" evidence="12">
    <location>
        <begin position="164"/>
        <end position="186"/>
    </location>
</feature>
<keyword evidence="11 12" id="KW-0472">Membrane</keyword>
<feature type="transmembrane region" description="Helical" evidence="12">
    <location>
        <begin position="74"/>
        <end position="95"/>
    </location>
</feature>
<feature type="transmembrane region" description="Helical" evidence="12">
    <location>
        <begin position="252"/>
        <end position="277"/>
    </location>
</feature>
<dbReference type="EMBL" id="SHKL01000001">
    <property type="protein sequence ID" value="RZT86537.1"/>
    <property type="molecule type" value="Genomic_DNA"/>
</dbReference>
<keyword evidence="4" id="KW-1003">Cell membrane</keyword>
<dbReference type="PANTHER" id="PTHR43141:SF5">
    <property type="entry name" value="CYTOCHROME BD-I UBIQUINOL OXIDASE SUBUNIT 2"/>
    <property type="match status" value="1"/>
</dbReference>
<keyword evidence="14" id="KW-1185">Reference proteome</keyword>
<evidence type="ECO:0000256" key="9">
    <source>
        <dbReference type="ARBA" id="ARBA00022989"/>
    </source>
</evidence>
<evidence type="ECO:0000256" key="12">
    <source>
        <dbReference type="SAM" id="Phobius"/>
    </source>
</evidence>
<dbReference type="GO" id="GO:0005886">
    <property type="term" value="C:plasma membrane"/>
    <property type="evidence" value="ECO:0007669"/>
    <property type="project" value="UniProtKB-SubCell"/>
</dbReference>
<dbReference type="GO" id="GO:0046872">
    <property type="term" value="F:metal ion binding"/>
    <property type="evidence" value="ECO:0007669"/>
    <property type="project" value="UniProtKB-KW"/>
</dbReference>
<evidence type="ECO:0000256" key="2">
    <source>
        <dbReference type="ARBA" id="ARBA00007543"/>
    </source>
</evidence>
<keyword evidence="10" id="KW-0408">Iron</keyword>
<feature type="transmembrane region" description="Helical" evidence="12">
    <location>
        <begin position="297"/>
        <end position="319"/>
    </location>
</feature>
<evidence type="ECO:0000256" key="4">
    <source>
        <dbReference type="ARBA" id="ARBA00022475"/>
    </source>
</evidence>
<dbReference type="OrthoDB" id="9776710at2"/>
<name>A0A4Q7UWW8_PSEST</name>
<feature type="transmembrane region" description="Helical" evidence="12">
    <location>
        <begin position="44"/>
        <end position="68"/>
    </location>
</feature>
<keyword evidence="9 12" id="KW-1133">Transmembrane helix</keyword>
<evidence type="ECO:0000256" key="3">
    <source>
        <dbReference type="ARBA" id="ARBA00022448"/>
    </source>
</evidence>
<keyword evidence="3" id="KW-0813">Transport</keyword>
<keyword evidence="5" id="KW-0349">Heme</keyword>
<evidence type="ECO:0000313" key="14">
    <source>
        <dbReference type="Proteomes" id="UP000291591"/>
    </source>
</evidence>
<evidence type="ECO:0000256" key="8">
    <source>
        <dbReference type="ARBA" id="ARBA00022982"/>
    </source>
</evidence>
<gene>
    <name evidence="13" type="ORF">EV383_3434</name>
</gene>
<proteinExistence type="inferred from homology"/>
<comment type="caution">
    <text evidence="13">The sequence shown here is derived from an EMBL/GenBank/DDBJ whole genome shotgun (WGS) entry which is preliminary data.</text>
</comment>
<keyword evidence="7" id="KW-0479">Metal-binding</keyword>
<dbReference type="AlphaFoldDB" id="A0A4Q7UWW8"/>
<dbReference type="GO" id="GO:0070069">
    <property type="term" value="C:cytochrome complex"/>
    <property type="evidence" value="ECO:0007669"/>
    <property type="project" value="TreeGrafter"/>
</dbReference>
<dbReference type="GO" id="GO:0009055">
    <property type="term" value="F:electron transfer activity"/>
    <property type="evidence" value="ECO:0007669"/>
    <property type="project" value="TreeGrafter"/>
</dbReference>
<dbReference type="GO" id="GO:0019646">
    <property type="term" value="P:aerobic electron transport chain"/>
    <property type="evidence" value="ECO:0007669"/>
    <property type="project" value="TreeGrafter"/>
</dbReference>
<dbReference type="GO" id="GO:0016682">
    <property type="term" value="F:oxidoreductase activity, acting on diphenols and related substances as donors, oxygen as acceptor"/>
    <property type="evidence" value="ECO:0007669"/>
    <property type="project" value="TreeGrafter"/>
</dbReference>
<feature type="transmembrane region" description="Helical" evidence="12">
    <location>
        <begin position="6"/>
        <end position="32"/>
    </location>
</feature>
<feature type="transmembrane region" description="Helical" evidence="12">
    <location>
        <begin position="226"/>
        <end position="245"/>
    </location>
</feature>
<keyword evidence="8" id="KW-0249">Electron transport</keyword>
<evidence type="ECO:0000256" key="6">
    <source>
        <dbReference type="ARBA" id="ARBA00022692"/>
    </source>
</evidence>